<dbReference type="Pfam" id="PF05699">
    <property type="entry name" value="Dimer_Tnp_hAT"/>
    <property type="match status" value="1"/>
</dbReference>
<evidence type="ECO:0000313" key="2">
    <source>
        <dbReference type="EMBL" id="KAE8982128.1"/>
    </source>
</evidence>
<evidence type="ECO:0000313" key="5">
    <source>
        <dbReference type="Proteomes" id="UP000429607"/>
    </source>
</evidence>
<gene>
    <name evidence="3" type="ORF">PR001_g23215</name>
    <name evidence="2" type="ORF">PR002_g23614</name>
    <name evidence="4" type="ORF">PR003_g24409</name>
</gene>
<evidence type="ECO:0000313" key="7">
    <source>
        <dbReference type="Proteomes" id="UP000435112"/>
    </source>
</evidence>
<proteinExistence type="predicted"/>
<reference evidence="5 7" key="1">
    <citation type="submission" date="2018-09" db="EMBL/GenBank/DDBJ databases">
        <title>Genomic investigation of the strawberry pathogen Phytophthora fragariae indicates pathogenicity is determined by transcriptional variation in three key races.</title>
        <authorList>
            <person name="Adams T.M."/>
            <person name="Armitage A.D."/>
            <person name="Sobczyk M.K."/>
            <person name="Bates H.J."/>
            <person name="Dunwell J.M."/>
            <person name="Nellist C.F."/>
            <person name="Harrison R.J."/>
        </authorList>
    </citation>
    <scope>NUCLEOTIDE SEQUENCE [LARGE SCALE GENOMIC DNA]</scope>
    <source>
        <strain evidence="3 5">SCRP249</strain>
        <strain evidence="2 7">SCRP324</strain>
        <strain evidence="4 6">SCRP333</strain>
    </source>
</reference>
<protein>
    <recommendedName>
        <fullName evidence="1">HAT C-terminal dimerisation domain-containing protein</fullName>
    </recommendedName>
</protein>
<dbReference type="InterPro" id="IPR008906">
    <property type="entry name" value="HATC_C_dom"/>
</dbReference>
<dbReference type="GO" id="GO:0046983">
    <property type="term" value="F:protein dimerization activity"/>
    <property type="evidence" value="ECO:0007669"/>
    <property type="project" value="InterPro"/>
</dbReference>
<dbReference type="InterPro" id="IPR012337">
    <property type="entry name" value="RNaseH-like_sf"/>
</dbReference>
<organism evidence="3 5">
    <name type="scientific">Phytophthora rubi</name>
    <dbReference type="NCBI Taxonomy" id="129364"/>
    <lineage>
        <taxon>Eukaryota</taxon>
        <taxon>Sar</taxon>
        <taxon>Stramenopiles</taxon>
        <taxon>Oomycota</taxon>
        <taxon>Peronosporomycetes</taxon>
        <taxon>Peronosporales</taxon>
        <taxon>Peronosporaceae</taxon>
        <taxon>Phytophthora</taxon>
    </lineage>
</organism>
<keyword evidence="6" id="KW-1185">Reference proteome</keyword>
<sequence>MGIAFLLDPNTDTSLFVAKDQSKSIEEAVKFAERTNMLERLELTKEEFRSLLYEFAHVKKNWIDDEKAQNLGVKPRKWWSVHEADDNLHSTLSHLADLVFSVATSSAASERAWSIRDHIHSKRRNCLKTERVDMLTYIYINGGILHGDNIDFARFQ</sequence>
<dbReference type="Proteomes" id="UP000429607">
    <property type="component" value="Unassembled WGS sequence"/>
</dbReference>
<dbReference type="Proteomes" id="UP000434957">
    <property type="component" value="Unassembled WGS sequence"/>
</dbReference>
<comment type="caution">
    <text evidence="3">The sequence shown here is derived from an EMBL/GenBank/DDBJ whole genome shotgun (WGS) entry which is preliminary data.</text>
</comment>
<evidence type="ECO:0000259" key="1">
    <source>
        <dbReference type="Pfam" id="PF05699"/>
    </source>
</evidence>
<dbReference type="EMBL" id="QXFV01002709">
    <property type="protein sequence ID" value="KAE8984297.1"/>
    <property type="molecule type" value="Genomic_DNA"/>
</dbReference>
<evidence type="ECO:0000313" key="4">
    <source>
        <dbReference type="EMBL" id="KAE9293814.1"/>
    </source>
</evidence>
<evidence type="ECO:0000313" key="6">
    <source>
        <dbReference type="Proteomes" id="UP000434957"/>
    </source>
</evidence>
<dbReference type="EMBL" id="QXFT01002739">
    <property type="protein sequence ID" value="KAE9293814.1"/>
    <property type="molecule type" value="Genomic_DNA"/>
</dbReference>
<dbReference type="OrthoDB" id="10493888at2759"/>
<dbReference type="EMBL" id="QXFU01002734">
    <property type="protein sequence ID" value="KAE8982128.1"/>
    <property type="molecule type" value="Genomic_DNA"/>
</dbReference>
<dbReference type="Proteomes" id="UP000435112">
    <property type="component" value="Unassembled WGS sequence"/>
</dbReference>
<dbReference type="AlphaFoldDB" id="A0A6A3IQX1"/>
<dbReference type="SUPFAM" id="SSF53098">
    <property type="entry name" value="Ribonuclease H-like"/>
    <property type="match status" value="1"/>
</dbReference>
<evidence type="ECO:0000313" key="3">
    <source>
        <dbReference type="EMBL" id="KAE8984297.1"/>
    </source>
</evidence>
<accession>A0A6A3IQX1</accession>
<name>A0A6A3IQX1_9STRA</name>
<feature type="domain" description="HAT C-terminal dimerisation" evidence="1">
    <location>
        <begin position="53"/>
        <end position="138"/>
    </location>
</feature>